<protein>
    <submittedName>
        <fullName evidence="1">Uncharacterized protein</fullName>
    </submittedName>
</protein>
<dbReference type="AlphaFoldDB" id="A0A0E9TFJ6"/>
<reference evidence="1" key="2">
    <citation type="journal article" date="2015" name="Fish Shellfish Immunol.">
        <title>Early steps in the European eel (Anguilla anguilla)-Vibrio vulnificus interaction in the gills: Role of the RtxA13 toxin.</title>
        <authorList>
            <person name="Callol A."/>
            <person name="Pajuelo D."/>
            <person name="Ebbesson L."/>
            <person name="Teles M."/>
            <person name="MacKenzie S."/>
            <person name="Amaro C."/>
        </authorList>
    </citation>
    <scope>NUCLEOTIDE SEQUENCE</scope>
</reference>
<name>A0A0E9TFJ6_ANGAN</name>
<dbReference type="EMBL" id="GBXM01056216">
    <property type="protein sequence ID" value="JAH52361.1"/>
    <property type="molecule type" value="Transcribed_RNA"/>
</dbReference>
<evidence type="ECO:0000313" key="1">
    <source>
        <dbReference type="EMBL" id="JAH52361.1"/>
    </source>
</evidence>
<accession>A0A0E9TFJ6</accession>
<sequence length="40" mass="4707">MPAMQSCISIISKNESFRHDFSTLFLCTRRGRWSADYFTC</sequence>
<proteinExistence type="predicted"/>
<organism evidence="1">
    <name type="scientific">Anguilla anguilla</name>
    <name type="common">European freshwater eel</name>
    <name type="synonym">Muraena anguilla</name>
    <dbReference type="NCBI Taxonomy" id="7936"/>
    <lineage>
        <taxon>Eukaryota</taxon>
        <taxon>Metazoa</taxon>
        <taxon>Chordata</taxon>
        <taxon>Craniata</taxon>
        <taxon>Vertebrata</taxon>
        <taxon>Euteleostomi</taxon>
        <taxon>Actinopterygii</taxon>
        <taxon>Neopterygii</taxon>
        <taxon>Teleostei</taxon>
        <taxon>Anguilliformes</taxon>
        <taxon>Anguillidae</taxon>
        <taxon>Anguilla</taxon>
    </lineage>
</organism>
<reference evidence="1" key="1">
    <citation type="submission" date="2014-11" db="EMBL/GenBank/DDBJ databases">
        <authorList>
            <person name="Amaro Gonzalez C."/>
        </authorList>
    </citation>
    <scope>NUCLEOTIDE SEQUENCE</scope>
</reference>